<dbReference type="SUPFAM" id="SSF48317">
    <property type="entry name" value="Acid phosphatase/Vanadium-dependent haloperoxidase"/>
    <property type="match status" value="1"/>
</dbReference>
<feature type="domain" description="Phosphatidic acid phosphatase type 2/haloperoxidase" evidence="2">
    <location>
        <begin position="85"/>
        <end position="157"/>
    </location>
</feature>
<sequence length="231" mass="25145">MLLEHGINLSGFDRTDMWMIFTNIGDAALTVPVAMLCAAWLARVDVVLACRWILALTCGMALVGATKVLYSTWGIALPLGHFRVISGHTMLSTAVWIVTIALLAKWWRQPPSAGIVMGLLIGALTGYSRVFDHSHSVMEVIVGWVVGVIAAAWFLRTALHVEFKKFRPIWATLSLLAVSTVAYGHKAPLQDIIDAKSEVIRGHAPTVKCALSSMRPLSTLGGRLSSRLRSD</sequence>
<evidence type="ECO:0000259" key="2">
    <source>
        <dbReference type="Pfam" id="PF01569"/>
    </source>
</evidence>
<feature type="transmembrane region" description="Helical" evidence="1">
    <location>
        <begin position="85"/>
        <end position="104"/>
    </location>
</feature>
<dbReference type="STRING" id="667676.SAMN05192539_101959"/>
<evidence type="ECO:0000256" key="1">
    <source>
        <dbReference type="SAM" id="Phobius"/>
    </source>
</evidence>
<organism evidence="3 4">
    <name type="scientific">Paraburkholderia diazotrophica</name>
    <dbReference type="NCBI Taxonomy" id="667676"/>
    <lineage>
        <taxon>Bacteria</taxon>
        <taxon>Pseudomonadati</taxon>
        <taxon>Pseudomonadota</taxon>
        <taxon>Betaproteobacteria</taxon>
        <taxon>Burkholderiales</taxon>
        <taxon>Burkholderiaceae</taxon>
        <taxon>Paraburkholderia</taxon>
    </lineage>
</organism>
<dbReference type="Gene3D" id="1.20.144.10">
    <property type="entry name" value="Phosphatidic acid phosphatase type 2/haloperoxidase"/>
    <property type="match status" value="1"/>
</dbReference>
<gene>
    <name evidence="3" type="ORF">SAMN05192539_101959</name>
</gene>
<protein>
    <submittedName>
        <fullName evidence="3">PAP2 superfamily protein</fullName>
    </submittedName>
</protein>
<keyword evidence="1" id="KW-0472">Membrane</keyword>
<keyword evidence="1" id="KW-0812">Transmembrane</keyword>
<dbReference type="Pfam" id="PF01569">
    <property type="entry name" value="PAP2"/>
    <property type="match status" value="1"/>
</dbReference>
<accession>A0A1H7BZ69</accession>
<dbReference type="Proteomes" id="UP000198866">
    <property type="component" value="Unassembled WGS sequence"/>
</dbReference>
<keyword evidence="4" id="KW-1185">Reference proteome</keyword>
<dbReference type="EMBL" id="FNYE01000019">
    <property type="protein sequence ID" value="SEJ81647.1"/>
    <property type="molecule type" value="Genomic_DNA"/>
</dbReference>
<evidence type="ECO:0000313" key="3">
    <source>
        <dbReference type="EMBL" id="SEJ81647.1"/>
    </source>
</evidence>
<reference evidence="4" key="1">
    <citation type="submission" date="2016-10" db="EMBL/GenBank/DDBJ databases">
        <authorList>
            <person name="Varghese N."/>
            <person name="Submissions S."/>
        </authorList>
    </citation>
    <scope>NUCLEOTIDE SEQUENCE [LARGE SCALE GENOMIC DNA]</scope>
    <source>
        <strain evidence="4">LMG 26031</strain>
    </source>
</reference>
<dbReference type="InterPro" id="IPR036938">
    <property type="entry name" value="PAP2/HPO_sf"/>
</dbReference>
<feature type="transmembrane region" description="Helical" evidence="1">
    <location>
        <begin position="111"/>
        <end position="130"/>
    </location>
</feature>
<keyword evidence="1" id="KW-1133">Transmembrane helix</keyword>
<feature type="transmembrane region" description="Helical" evidence="1">
    <location>
        <begin position="53"/>
        <end position="73"/>
    </location>
</feature>
<feature type="transmembrane region" description="Helical" evidence="1">
    <location>
        <begin position="20"/>
        <end position="41"/>
    </location>
</feature>
<dbReference type="AlphaFoldDB" id="A0A1H7BZ69"/>
<feature type="transmembrane region" description="Helical" evidence="1">
    <location>
        <begin position="136"/>
        <end position="155"/>
    </location>
</feature>
<evidence type="ECO:0000313" key="4">
    <source>
        <dbReference type="Proteomes" id="UP000198866"/>
    </source>
</evidence>
<name>A0A1H7BZ69_9BURK</name>
<proteinExistence type="predicted"/>
<dbReference type="InterPro" id="IPR000326">
    <property type="entry name" value="PAP2/HPO"/>
</dbReference>